<feature type="region of interest" description="Disordered" evidence="1">
    <location>
        <begin position="1"/>
        <end position="43"/>
    </location>
</feature>
<dbReference type="Proteomes" id="UP000035579">
    <property type="component" value="Chromosome"/>
</dbReference>
<evidence type="ECO:0000256" key="1">
    <source>
        <dbReference type="SAM" id="MobiDB-lite"/>
    </source>
</evidence>
<accession>A0AAC8Q271</accession>
<proteinExistence type="predicted"/>
<dbReference type="EMBL" id="CP011509">
    <property type="protein sequence ID" value="AKI99664.1"/>
    <property type="molecule type" value="Genomic_DNA"/>
</dbReference>
<feature type="compositionally biased region" description="Polar residues" evidence="1">
    <location>
        <begin position="14"/>
        <end position="23"/>
    </location>
</feature>
<dbReference type="KEGG" id="age:AA314_01291"/>
<name>A0AAC8Q271_9BACT</name>
<gene>
    <name evidence="2" type="ORF">AA314_01291</name>
</gene>
<evidence type="ECO:0000313" key="3">
    <source>
        <dbReference type="Proteomes" id="UP000035579"/>
    </source>
</evidence>
<organism evidence="2 3">
    <name type="scientific">Archangium gephyra</name>
    <dbReference type="NCBI Taxonomy" id="48"/>
    <lineage>
        <taxon>Bacteria</taxon>
        <taxon>Pseudomonadati</taxon>
        <taxon>Myxococcota</taxon>
        <taxon>Myxococcia</taxon>
        <taxon>Myxococcales</taxon>
        <taxon>Cystobacterineae</taxon>
        <taxon>Archangiaceae</taxon>
        <taxon>Archangium</taxon>
    </lineage>
</organism>
<sequence length="43" mass="4769">MRWHPTWLGPKLGSVQTPGNASARQGRKALAIDSLERVSPRSR</sequence>
<evidence type="ECO:0000313" key="2">
    <source>
        <dbReference type="EMBL" id="AKI99664.1"/>
    </source>
</evidence>
<reference evidence="2 3" key="1">
    <citation type="submission" date="2015-05" db="EMBL/GenBank/DDBJ databases">
        <title>Genome assembly of Archangium gephyra DSM 2261.</title>
        <authorList>
            <person name="Sharma G."/>
            <person name="Subramanian S."/>
        </authorList>
    </citation>
    <scope>NUCLEOTIDE SEQUENCE [LARGE SCALE GENOMIC DNA]</scope>
    <source>
        <strain evidence="2 3">DSM 2261</strain>
    </source>
</reference>
<protein>
    <submittedName>
        <fullName evidence="2">Uncharacterized protein</fullName>
    </submittedName>
</protein>
<dbReference type="AlphaFoldDB" id="A0AAC8Q271"/>
<feature type="compositionally biased region" description="Basic and acidic residues" evidence="1">
    <location>
        <begin position="34"/>
        <end position="43"/>
    </location>
</feature>